<sequence length="903" mass="104999">MAKRQTKDLFALIETFRVLKGEGAFTHTSFSPKGKFCIEGKKNLTSFFRSYSEAIQNGVVLCLTEMPMKYHPLYVDVDFRFDDTSKKMPTRQYKETHILSVIKAYQEIIRVIVPELEHTEKMFSCIVFERSGPRISGDKVKDGFHLMFPYFVVDSNTQNVFMRQKVVKELCETGAFDDLPLLEDVDKCIDSLKGKPWLMYGSTKPGDNGEFLEPYEATRAYTDDLECIDIYNVLEEEAEDMGWKIPEDLPLLLSIQRRRDPSPISRGIIPSEKKLSKKKRPTRLVKTMEQIMADIKDITDGRILDMLNTNRAENYDDWMNVGWTLFNIGNGLPEALDLWIDFSSRASNFDEKKCEYVWEHMEMKGKGIGSLLQMAKNDSPERYAEWKTAKCKTDLDNAVKCAKPTHANIAKLIHTKYSDRFICADAKSNIWYEFRSHRWNKLDDANELMQIISFELPDIFRLEIARLSAMTNQGTDPNAQLVIKRCLDIQAKLQMDGFATGVMRMCKRLFLNEKFLQKLDENRDIIGMEDGVVDLKLGIFRDGSPDDYISMSTGIAYREFSETDRSVIECREFLRKLFPNPKIRKCAIRMVSSCMQGGNRNKRIYVCTGKGHNGKTVFFNLLEYIFGQYLIKFPREMCLVGRTASASAARPELARAPGARFAVIQEVHKGEKLNPGILKELSGNDSFFVRSLYEKGRDVKPQFTIFMMCNKPPSVPGSDQATWNRLRAIMFESTFLSEQDDLWIEDPEERKRLHIFKADPHFEEKIPELAHALFWICMQDFKEYKEEGLCEPEEVTLATNKMRSRNDTIRRYIRDCVEKIDKDEFEKNKEEDEEVPYVTVSELFNNYKEWYDENFPSYSAKKVTILKFRKQMSRALKVQPVGGKKFEFYRLKEQEDLEDTQEE</sequence>
<dbReference type="PANTHER" id="PTHR35372">
    <property type="entry name" value="ATP BINDING PROTEIN-RELATED"/>
    <property type="match status" value="1"/>
</dbReference>
<evidence type="ECO:0000313" key="5">
    <source>
        <dbReference type="EMBL" id="AHC54784.1"/>
    </source>
</evidence>
<keyword evidence="2" id="KW-0378">Hydrolase</keyword>
<dbReference type="Pfam" id="PF08706">
    <property type="entry name" value="D5_N"/>
    <property type="match status" value="1"/>
</dbReference>
<keyword evidence="6" id="KW-1185">Reference proteome</keyword>
<keyword evidence="3" id="KW-0067">ATP-binding</keyword>
<dbReference type="InterPro" id="IPR014818">
    <property type="entry name" value="Phage/plasmid_primase_P4_C"/>
</dbReference>
<dbReference type="InterPro" id="IPR014819">
    <property type="entry name" value="PriCT_2"/>
</dbReference>
<organism evidence="5 6">
    <name type="scientific">Tunisvirus fontaine2</name>
    <dbReference type="NCBI Taxonomy" id="1421067"/>
    <lineage>
        <taxon>Viruses</taxon>
        <taxon>Varidnaviria</taxon>
        <taxon>Bamfordvirae</taxon>
        <taxon>Nucleocytoviricota</taxon>
        <taxon>Megaviricetes</taxon>
        <taxon>Pimascovirales</taxon>
        <taxon>Pimascovirales incertae sedis</taxon>
        <taxon>Marseilleviridae</taxon>
        <taxon>Losannavirus</taxon>
        <taxon>Losannavirus tunisense</taxon>
    </lineage>
</organism>
<evidence type="ECO:0000256" key="1">
    <source>
        <dbReference type="ARBA" id="ARBA00022741"/>
    </source>
</evidence>
<gene>
    <name evidence="5" type="ORF">TNS_ORF66</name>
</gene>
<protein>
    <submittedName>
        <fullName evidence="5">Putative primase</fullName>
    </submittedName>
</protein>
<proteinExistence type="predicted"/>
<dbReference type="InterPro" id="IPR027417">
    <property type="entry name" value="P-loop_NTPase"/>
</dbReference>
<dbReference type="InterPro" id="IPR014015">
    <property type="entry name" value="Helicase_SF3_DNA-vir"/>
</dbReference>
<dbReference type="InterPro" id="IPR056443">
    <property type="entry name" value="AEP_C962R"/>
</dbReference>
<dbReference type="Proteomes" id="UP000232615">
    <property type="component" value="Segment"/>
</dbReference>
<keyword evidence="1" id="KW-0547">Nucleotide-binding</keyword>
<dbReference type="PROSITE" id="PS51206">
    <property type="entry name" value="SF3_HELICASE_1"/>
    <property type="match status" value="1"/>
</dbReference>
<dbReference type="Pfam" id="PF08707">
    <property type="entry name" value="PriCT_2"/>
    <property type="match status" value="1"/>
</dbReference>
<dbReference type="Gene3D" id="3.40.50.300">
    <property type="entry name" value="P-loop containing nucleotide triphosphate hydrolases"/>
    <property type="match status" value="1"/>
</dbReference>
<reference evidence="5 6" key="1">
    <citation type="journal article" date="2014" name="Arch. Virol.">
        <title>Complete genome sequence of Tunisvirus, a new member of the proposed family Marseilleviridae.</title>
        <authorList>
            <person name="Aherfi S."/>
            <person name="Boughalmi M."/>
            <person name="Pagnier I."/>
            <person name="Fournous G."/>
            <person name="La Scola B."/>
            <person name="Raoult D."/>
            <person name="Colson P."/>
        </authorList>
    </citation>
    <scope>NUCLEOTIDE SEQUENCE [LARGE SCALE GENOMIC DNA]</scope>
    <source>
        <strain evidence="5 6">U484</strain>
    </source>
</reference>
<evidence type="ECO:0000259" key="4">
    <source>
        <dbReference type="PROSITE" id="PS51206"/>
    </source>
</evidence>
<dbReference type="EMBL" id="KF483846">
    <property type="protein sequence ID" value="AHC54784.1"/>
    <property type="molecule type" value="Genomic_DNA"/>
</dbReference>
<accession>V9SFX3</accession>
<dbReference type="PANTHER" id="PTHR35372:SF2">
    <property type="entry name" value="SF3 HELICASE DOMAIN-CONTAINING PROTEIN"/>
    <property type="match status" value="1"/>
</dbReference>
<dbReference type="InterPro" id="IPR051620">
    <property type="entry name" value="ORF904-like_C"/>
</dbReference>
<dbReference type="InterPro" id="IPR006500">
    <property type="entry name" value="Helicase_put_C_phage/plasmid"/>
</dbReference>
<dbReference type="GO" id="GO:0016817">
    <property type="term" value="F:hydrolase activity, acting on acid anhydrides"/>
    <property type="evidence" value="ECO:0007669"/>
    <property type="project" value="InterPro"/>
</dbReference>
<feature type="domain" description="SF3 helicase" evidence="4">
    <location>
        <begin position="569"/>
        <end position="744"/>
    </location>
</feature>
<name>V9SFX3_9VIRU</name>
<evidence type="ECO:0000313" key="6">
    <source>
        <dbReference type="Proteomes" id="UP000232615"/>
    </source>
</evidence>
<dbReference type="NCBIfam" id="TIGR01613">
    <property type="entry name" value="primase_Cterm"/>
    <property type="match status" value="1"/>
</dbReference>
<dbReference type="Pfam" id="PF23162">
    <property type="entry name" value="AEP_C962R"/>
    <property type="match status" value="1"/>
</dbReference>
<evidence type="ECO:0000256" key="2">
    <source>
        <dbReference type="ARBA" id="ARBA00022801"/>
    </source>
</evidence>
<dbReference type="GO" id="GO:0005524">
    <property type="term" value="F:ATP binding"/>
    <property type="evidence" value="ECO:0007669"/>
    <property type="project" value="UniProtKB-KW"/>
</dbReference>
<evidence type="ECO:0000256" key="3">
    <source>
        <dbReference type="ARBA" id="ARBA00022840"/>
    </source>
</evidence>